<reference evidence="3 4" key="1">
    <citation type="submission" date="2020-03" db="EMBL/GenBank/DDBJ databases">
        <title>Leucobacter sp. nov., isolated from beetles.</title>
        <authorList>
            <person name="Hyun D.-W."/>
            <person name="Bae J.-W."/>
        </authorList>
    </citation>
    <scope>NUCLEOTIDE SEQUENCE [LARGE SCALE GENOMIC DNA]</scope>
    <source>
        <strain evidence="3 4">HDW9B</strain>
    </source>
</reference>
<feature type="transmembrane region" description="Helical" evidence="2">
    <location>
        <begin position="259"/>
        <end position="281"/>
    </location>
</feature>
<keyword evidence="2" id="KW-0472">Membrane</keyword>
<evidence type="ECO:0000313" key="4">
    <source>
        <dbReference type="Proteomes" id="UP000501387"/>
    </source>
</evidence>
<dbReference type="KEGG" id="lins:G7067_00280"/>
<name>A0A6G8FFQ0_9MICO</name>
<proteinExistence type="predicted"/>
<accession>A0A6G8FFQ0</accession>
<protein>
    <submittedName>
        <fullName evidence="3">Uncharacterized protein</fullName>
    </submittedName>
</protein>
<organism evidence="3 4">
    <name type="scientific">Leucobacter insecticola</name>
    <dbReference type="NCBI Taxonomy" id="2714934"/>
    <lineage>
        <taxon>Bacteria</taxon>
        <taxon>Bacillati</taxon>
        <taxon>Actinomycetota</taxon>
        <taxon>Actinomycetes</taxon>
        <taxon>Micrococcales</taxon>
        <taxon>Microbacteriaceae</taxon>
        <taxon>Leucobacter</taxon>
    </lineage>
</organism>
<dbReference type="RefSeq" id="WP_166321168.1">
    <property type="nucleotide sequence ID" value="NZ_CP049934.1"/>
</dbReference>
<keyword evidence="2" id="KW-0812">Transmembrane</keyword>
<dbReference type="Proteomes" id="UP000501387">
    <property type="component" value="Chromosome"/>
</dbReference>
<evidence type="ECO:0000256" key="1">
    <source>
        <dbReference type="SAM" id="MobiDB-lite"/>
    </source>
</evidence>
<feature type="region of interest" description="Disordered" evidence="1">
    <location>
        <begin position="72"/>
        <end position="93"/>
    </location>
</feature>
<dbReference type="EMBL" id="CP049934">
    <property type="protein sequence ID" value="QIM15201.1"/>
    <property type="molecule type" value="Genomic_DNA"/>
</dbReference>
<evidence type="ECO:0000313" key="3">
    <source>
        <dbReference type="EMBL" id="QIM15201.1"/>
    </source>
</evidence>
<keyword evidence="2" id="KW-1133">Transmembrane helix</keyword>
<sequence>MPTNVHTRSQDPRTVVLAATGGISRQARLVAWALTLVVLLLGAVALAAAGALPILADTSNIAASEVGRVEQPGAQPGIRSGSERVSALDPQRDGPATIEAHWGDDALHLDWTGRPYVTAEATFVGDRVMSPGDRIEHTLVVVNSGPSEAAAQIVLTPRVTVPERAQNLELPDDVLVFWDVAGVTGTSRYADLARDTAVAIAEVAVPRGSELPVTVGVVMGAETESSRAMHEASTMLDFGVSVRLSGAQQPGTPLAITGAMLPIALALIAVVLVVLGVLFLLARRRRDRDEEVVILEEE</sequence>
<gene>
    <name evidence="3" type="ORF">G7067_00280</name>
</gene>
<evidence type="ECO:0000256" key="2">
    <source>
        <dbReference type="SAM" id="Phobius"/>
    </source>
</evidence>
<feature type="transmembrane region" description="Helical" evidence="2">
    <location>
        <begin position="29"/>
        <end position="56"/>
    </location>
</feature>
<dbReference type="AlphaFoldDB" id="A0A6G8FFQ0"/>
<keyword evidence="4" id="KW-1185">Reference proteome</keyword>